<comment type="caution">
    <text evidence="7">The sequence shown here is derived from an EMBL/GenBank/DDBJ whole genome shotgun (WGS) entry which is preliminary data.</text>
</comment>
<feature type="compositionally biased region" description="Polar residues" evidence="4">
    <location>
        <begin position="475"/>
        <end position="486"/>
    </location>
</feature>
<dbReference type="CDD" id="cd12398">
    <property type="entry name" value="RRM_CSTF2_RNA15_like"/>
    <property type="match status" value="1"/>
</dbReference>
<dbReference type="SMART" id="SM00360">
    <property type="entry name" value="RRM"/>
    <property type="match status" value="1"/>
</dbReference>
<evidence type="ECO:0000256" key="1">
    <source>
        <dbReference type="ARBA" id="ARBA00004123"/>
    </source>
</evidence>
<dbReference type="InterPro" id="IPR026896">
    <property type="entry name" value="CSTF_C"/>
</dbReference>
<gene>
    <name evidence="7" type="ORF">Cgig2_025309</name>
    <name evidence="6" type="ORF">Cgig2_028991</name>
</gene>
<feature type="compositionally biased region" description="Polar residues" evidence="4">
    <location>
        <begin position="323"/>
        <end position="333"/>
    </location>
</feature>
<dbReference type="InterPro" id="IPR038192">
    <property type="entry name" value="CSTF_C_sf"/>
</dbReference>
<evidence type="ECO:0000313" key="7">
    <source>
        <dbReference type="EMBL" id="KAJ8422718.1"/>
    </source>
</evidence>
<keyword evidence="3" id="KW-0694">RNA-binding</keyword>
<feature type="domain" description="RRM" evidence="5">
    <location>
        <begin position="8"/>
        <end position="86"/>
    </location>
</feature>
<dbReference type="InterPro" id="IPR012677">
    <property type="entry name" value="Nucleotide-bd_a/b_plait_sf"/>
</dbReference>
<dbReference type="Proteomes" id="UP001153076">
    <property type="component" value="Unassembled WGS sequence"/>
</dbReference>
<dbReference type="InterPro" id="IPR000504">
    <property type="entry name" value="RRM_dom"/>
</dbReference>
<feature type="region of interest" description="Disordered" evidence="4">
    <location>
        <begin position="379"/>
        <end position="411"/>
    </location>
</feature>
<dbReference type="Gene3D" id="3.30.70.330">
    <property type="match status" value="1"/>
</dbReference>
<evidence type="ECO:0000256" key="2">
    <source>
        <dbReference type="ARBA" id="ARBA00023242"/>
    </source>
</evidence>
<sequence length="551" mass="59062">MASSQQHRCVFVGNIPYDATEEQLIQICEEVGPVVSFRLVIDRETGKPKGYGFCEYKDEETALSARRNLQGYEINGRQLRVDFAENDKGSGSRDQGRGGPGMVTNFDTQKQVGGPAVIGDVTLHQPIGIPIAMSAASVMAGALGGAQSSQINQNGFQNQAPVGSDPLTHHLAKMSRNQLNQVIHEMKMLATQNKDLARQLLTGSPHLTKALFQVQMMLGLVTPQMVCCTSELTHVSVNLQLQMPNLRQQGQNPSLQPSVQLPMLAQQPVVQTLPGLPSFAPLSSVSQSSLPHNQFSAPLPRPTYPRAQLPILSQIRPPPQSAMPAQSGPSQHASVRPQPLAGSQIQAVPSHSFTPVQAPLLHHGGHASQLPISNASLQSSFQSRPMSSDPMYQGAPSLRPGLVETNKRDTSKHTQVMGDAALVGRAHAMANLPQLSEKNDSLDQMVRPAKLARLDDGRSAPFSSAGRATPIIRESGTSNAVGNSSVAAGPSPVVEAQSMGKQTSQLQLPPDVEAALLEQVLSLTPEKLSSLSPEQQQQVIQLQKMLRSNPN</sequence>
<name>A0A9Q1JKT3_9CARY</name>
<dbReference type="InterPro" id="IPR025742">
    <property type="entry name" value="CSTF2_hinge"/>
</dbReference>
<dbReference type="PANTHER" id="PTHR45735:SF2">
    <property type="entry name" value="CLEAVAGE STIMULATION FACTOR SUBUNIT 2"/>
    <property type="match status" value="1"/>
</dbReference>
<dbReference type="GO" id="GO:0005847">
    <property type="term" value="C:mRNA cleavage and polyadenylation specificity factor complex"/>
    <property type="evidence" value="ECO:0007669"/>
    <property type="project" value="TreeGrafter"/>
</dbReference>
<dbReference type="AlphaFoldDB" id="A0A9Q1JKT3"/>
<keyword evidence="8" id="KW-1185">Reference proteome</keyword>
<accession>A0A9Q1JKT3</accession>
<dbReference type="FunFam" id="3.30.70.330:FF:000378">
    <property type="entry name" value="Cleavage stimulating factor 64"/>
    <property type="match status" value="1"/>
</dbReference>
<reference evidence="7" key="1">
    <citation type="submission" date="2022-04" db="EMBL/GenBank/DDBJ databases">
        <title>Carnegiea gigantea Genome sequencing and assembly v2.</title>
        <authorList>
            <person name="Copetti D."/>
            <person name="Sanderson M.J."/>
            <person name="Burquez A."/>
            <person name="Wojciechowski M.F."/>
        </authorList>
    </citation>
    <scope>NUCLEOTIDE SEQUENCE</scope>
    <source>
        <strain evidence="7">SGP5-SGP5p</strain>
        <tissue evidence="7">Aerial part</tissue>
    </source>
</reference>
<dbReference type="PANTHER" id="PTHR45735">
    <property type="entry name" value="CLEAVAGE STIMULATION FACTOR SUBUNIT 2"/>
    <property type="match status" value="1"/>
</dbReference>
<dbReference type="Gene3D" id="1.25.40.630">
    <property type="match status" value="1"/>
</dbReference>
<evidence type="ECO:0000256" key="4">
    <source>
        <dbReference type="SAM" id="MobiDB-lite"/>
    </source>
</evidence>
<dbReference type="EMBL" id="JAKOGI010004000">
    <property type="protein sequence ID" value="KAJ8420016.1"/>
    <property type="molecule type" value="Genomic_DNA"/>
</dbReference>
<evidence type="ECO:0000256" key="3">
    <source>
        <dbReference type="PROSITE-ProRule" id="PRU00176"/>
    </source>
</evidence>
<dbReference type="InterPro" id="IPR035979">
    <property type="entry name" value="RBD_domain_sf"/>
</dbReference>
<feature type="region of interest" description="Disordered" evidence="4">
    <location>
        <begin position="456"/>
        <end position="491"/>
    </location>
</feature>
<dbReference type="GO" id="GO:0031124">
    <property type="term" value="P:mRNA 3'-end processing"/>
    <property type="evidence" value="ECO:0007669"/>
    <property type="project" value="InterPro"/>
</dbReference>
<evidence type="ECO:0000259" key="5">
    <source>
        <dbReference type="PROSITE" id="PS50102"/>
    </source>
</evidence>
<dbReference type="Pfam" id="PF14304">
    <property type="entry name" value="CSTF_C"/>
    <property type="match status" value="1"/>
</dbReference>
<dbReference type="FunFam" id="1.25.40.630:FF:000002">
    <property type="entry name" value="Cleavage stimulating factor 64"/>
    <property type="match status" value="1"/>
</dbReference>
<evidence type="ECO:0000313" key="6">
    <source>
        <dbReference type="EMBL" id="KAJ8420016.1"/>
    </source>
</evidence>
<keyword evidence="2" id="KW-0539">Nucleus</keyword>
<feature type="region of interest" description="Disordered" evidence="4">
    <location>
        <begin position="315"/>
        <end position="344"/>
    </location>
</feature>
<dbReference type="GO" id="GO:0003729">
    <property type="term" value="F:mRNA binding"/>
    <property type="evidence" value="ECO:0007669"/>
    <property type="project" value="TreeGrafter"/>
</dbReference>
<evidence type="ECO:0000313" key="8">
    <source>
        <dbReference type="Proteomes" id="UP001153076"/>
    </source>
</evidence>
<dbReference type="SUPFAM" id="SSF54928">
    <property type="entry name" value="RNA-binding domain, RBD"/>
    <property type="match status" value="1"/>
</dbReference>
<dbReference type="Gene3D" id="1.10.20.70">
    <property type="entry name" value="Transcription termination and cleavage factor, C-terminal domain"/>
    <property type="match status" value="1"/>
</dbReference>
<comment type="subcellular location">
    <subcellularLocation>
        <location evidence="1">Nucleus</location>
    </subcellularLocation>
</comment>
<dbReference type="PROSITE" id="PS50102">
    <property type="entry name" value="RRM"/>
    <property type="match status" value="1"/>
</dbReference>
<protein>
    <recommendedName>
        <fullName evidence="5">RRM domain-containing protein</fullName>
    </recommendedName>
</protein>
<proteinExistence type="predicted"/>
<dbReference type="EMBL" id="JAKOGI010002167">
    <property type="protein sequence ID" value="KAJ8422718.1"/>
    <property type="molecule type" value="Genomic_DNA"/>
</dbReference>
<organism evidence="7 8">
    <name type="scientific">Carnegiea gigantea</name>
    <dbReference type="NCBI Taxonomy" id="171969"/>
    <lineage>
        <taxon>Eukaryota</taxon>
        <taxon>Viridiplantae</taxon>
        <taxon>Streptophyta</taxon>
        <taxon>Embryophyta</taxon>
        <taxon>Tracheophyta</taxon>
        <taxon>Spermatophyta</taxon>
        <taxon>Magnoliopsida</taxon>
        <taxon>eudicotyledons</taxon>
        <taxon>Gunneridae</taxon>
        <taxon>Pentapetalae</taxon>
        <taxon>Caryophyllales</taxon>
        <taxon>Cactineae</taxon>
        <taxon>Cactaceae</taxon>
        <taxon>Cactoideae</taxon>
        <taxon>Echinocereeae</taxon>
        <taxon>Carnegiea</taxon>
    </lineage>
</organism>
<dbReference type="OrthoDB" id="272703at2759"/>
<dbReference type="Pfam" id="PF00076">
    <property type="entry name" value="RRM_1"/>
    <property type="match status" value="1"/>
</dbReference>
<dbReference type="Pfam" id="PF14327">
    <property type="entry name" value="CSTF2_hinge"/>
    <property type="match status" value="1"/>
</dbReference>